<protein>
    <submittedName>
        <fullName evidence="9">Exportin-7</fullName>
    </submittedName>
</protein>
<feature type="domain" description="Importin N-terminal" evidence="8">
    <location>
        <begin position="53"/>
        <end position="119"/>
    </location>
</feature>
<dbReference type="GO" id="GO:0005049">
    <property type="term" value="F:nuclear export signal receptor activity"/>
    <property type="evidence" value="ECO:0007669"/>
    <property type="project" value="InterPro"/>
</dbReference>
<evidence type="ECO:0000259" key="8">
    <source>
        <dbReference type="SMART" id="SM00913"/>
    </source>
</evidence>
<dbReference type="GO" id="GO:0031267">
    <property type="term" value="F:small GTPase binding"/>
    <property type="evidence" value="ECO:0007669"/>
    <property type="project" value="InterPro"/>
</dbReference>
<sequence>MDVAFNSRSSSNELDETTPKALLNDRSCKDLDQLEYYCEKLYTTDDSVVRTQAEKACASLCDRRDCPSICQLLLQRSTSCYAQLIASTALTKYISNRDAVIPLTTRIEIRDYVLNFLASHSDLEKFVQQALVTLVCRLTKTGWFDCLENNEGFRDILTCASKFIESGQSSAVLIGVQLLNNLVSEMNQNAESDMTRIIFLQRKLSASFRDCLLLPIFRLSLNLLREADKNIQSLDFTNLNQHGLVSQSLQLFHACLTFDFIGTTAGTGSFLGDDSSNGLDDLVVIQIPTSWRSIFLDTDTVPLFFRLYMGLPPELSTLVLSCLVQLASVRRSLFTNPERTTFLSGLVNGARNILATQSSTLADQNIYHEFCRLLSRLKCNFQLTELAALDCYVEFIQLLTAFTIHTLKSFHKETNHNNSLHYLLALWQRLVASVPYVQSPDSDLMEDAASQISRAYIEACVASVTDYVNCPTRVRVTSAKQRTSHPSRNLWPFASSEDTKATAPVDGSSEDDDVECPLDDMTTLLQQLEQFAVIGRCKYAKTCALLIQLFDEAAGSYEKALTMVTQGSSVDSSLLQVIRVDEHRLAWLVYMVGSLIGSRVNYTNSDDDCDGELVCRVLQLVRLTTNRLNMTSTSQLSRDISTPSVISQLNHSPGATRLEMATLSFFEQFRRMYVGESVGRMSRVYQRLSEVLGISDDLTVLGVFANKIVTNIKYWSSNEPILNRTLNLLSELSRGYTAIRKLIRLDDIQFVLTNHNDEHFPFLATKTGTSSLSPARQATEFRLRTSFYASLARLLMADLGENEDRFLKFMAPLTRSTNRLIIAVLSGGPSHMSPEEIKSAIVGLARDLRGLSSSLNTKSSYQMLLDWFYPMGFKLFGRALELWPLDPTVNVSVLKLLTEIVHNRNGRLLSDPTVPTGYLLFTELSRVLTAFGLQLIPNTRDLPKQSMYQVKLKPIVAALDALKVCLSGSFINFGVFSLFREESLEKAVEMGVQLMLCVDESELQEFPKVAHSFFSLLEYLVNDHMPFVASLGGVLIHFLNTIANNILSTDTTIAENCCLCLDYILTHVFKLVQHEQHSNLLSDGPQISADESLRLITLADDSSVSNGNTAASKKYGASRYAIWSTRTPVAEANLLDLIKLSSDGLGVPASLNLLRRILVILLSSVIQEDCRIQWSMTRPLLPLILLNNEYYLELRTRVIASLPVGRQQAMTKLFDRLMDEVEFNLTGKNRDKFTQNVSSFKLALGEFVKSMYSKSSDDMDSSSTAGAEAIRNGGADQCASECLCLSTAIIQTAGLGLVL</sequence>
<comment type="caution">
    <text evidence="9">The sequence shown here is derived from an EMBL/GenBank/DDBJ whole genome shotgun (WGS) entry which is preliminary data.</text>
</comment>
<dbReference type="Pfam" id="PF03810">
    <property type="entry name" value="IBN_N"/>
    <property type="match status" value="1"/>
</dbReference>
<keyword evidence="7" id="KW-0539">Nucleus</keyword>
<accession>A0A5J4NWG8</accession>
<dbReference type="EMBL" id="QNGE01000608">
    <property type="protein sequence ID" value="KAA3679869.1"/>
    <property type="molecule type" value="Genomic_DNA"/>
</dbReference>
<evidence type="ECO:0000256" key="3">
    <source>
        <dbReference type="ARBA" id="ARBA00009466"/>
    </source>
</evidence>
<dbReference type="InterPro" id="IPR011989">
    <property type="entry name" value="ARM-like"/>
</dbReference>
<evidence type="ECO:0000256" key="5">
    <source>
        <dbReference type="ARBA" id="ARBA00022490"/>
    </source>
</evidence>
<evidence type="ECO:0000256" key="4">
    <source>
        <dbReference type="ARBA" id="ARBA00022448"/>
    </source>
</evidence>
<dbReference type="InterPro" id="IPR057947">
    <property type="entry name" value="TPR_XPO7/RBP17"/>
</dbReference>
<evidence type="ECO:0000313" key="9">
    <source>
        <dbReference type="EMBL" id="KAA3679869.1"/>
    </source>
</evidence>
<dbReference type="Pfam" id="PF25795">
    <property type="entry name" value="TPR_XPO7"/>
    <property type="match status" value="1"/>
</dbReference>
<dbReference type="GO" id="GO:0005643">
    <property type="term" value="C:nuclear pore"/>
    <property type="evidence" value="ECO:0007669"/>
    <property type="project" value="TreeGrafter"/>
</dbReference>
<evidence type="ECO:0000256" key="2">
    <source>
        <dbReference type="ARBA" id="ARBA00004496"/>
    </source>
</evidence>
<keyword evidence="10" id="KW-1185">Reference proteome</keyword>
<dbReference type="SMART" id="SM00913">
    <property type="entry name" value="IBN_N"/>
    <property type="match status" value="1"/>
</dbReference>
<proteinExistence type="inferred from homology"/>
<keyword evidence="4" id="KW-0813">Transport</keyword>
<dbReference type="InterPro" id="IPR001494">
    <property type="entry name" value="Importin-beta_N"/>
</dbReference>
<dbReference type="InterPro" id="IPR016024">
    <property type="entry name" value="ARM-type_fold"/>
</dbReference>
<dbReference type="Proteomes" id="UP000324629">
    <property type="component" value="Unassembled WGS sequence"/>
</dbReference>
<gene>
    <name evidence="9" type="ORF">DEA37_0006093</name>
</gene>
<evidence type="ECO:0000256" key="7">
    <source>
        <dbReference type="ARBA" id="ARBA00023242"/>
    </source>
</evidence>
<dbReference type="SUPFAM" id="SSF48371">
    <property type="entry name" value="ARM repeat"/>
    <property type="match status" value="1"/>
</dbReference>
<comment type="subcellular location">
    <subcellularLocation>
        <location evidence="2">Cytoplasm</location>
    </subcellularLocation>
    <subcellularLocation>
        <location evidence="1">Nucleus</location>
    </subcellularLocation>
</comment>
<dbReference type="InterPro" id="IPR044189">
    <property type="entry name" value="XPO4/7-like"/>
</dbReference>
<evidence type="ECO:0000256" key="1">
    <source>
        <dbReference type="ARBA" id="ARBA00004123"/>
    </source>
</evidence>
<organism evidence="9 10">
    <name type="scientific">Paragonimus westermani</name>
    <dbReference type="NCBI Taxonomy" id="34504"/>
    <lineage>
        <taxon>Eukaryota</taxon>
        <taxon>Metazoa</taxon>
        <taxon>Spiralia</taxon>
        <taxon>Lophotrochozoa</taxon>
        <taxon>Platyhelminthes</taxon>
        <taxon>Trematoda</taxon>
        <taxon>Digenea</taxon>
        <taxon>Plagiorchiida</taxon>
        <taxon>Troglotremata</taxon>
        <taxon>Troglotrematidae</taxon>
        <taxon>Paragonimus</taxon>
    </lineage>
</organism>
<keyword evidence="6" id="KW-0653">Protein transport</keyword>
<comment type="similarity">
    <text evidence="3">Belongs to the exportin family.</text>
</comment>
<evidence type="ECO:0000313" key="10">
    <source>
        <dbReference type="Proteomes" id="UP000324629"/>
    </source>
</evidence>
<reference evidence="9 10" key="1">
    <citation type="journal article" date="2019" name="Gigascience">
        <title>Whole-genome sequence of the oriental lung fluke Paragonimus westermani.</title>
        <authorList>
            <person name="Oey H."/>
            <person name="Zakrzewski M."/>
            <person name="Narain K."/>
            <person name="Devi K.R."/>
            <person name="Agatsuma T."/>
            <person name="Nawaratna S."/>
            <person name="Gobert G.N."/>
            <person name="Jones M.K."/>
            <person name="Ragan M.A."/>
            <person name="McManus D.P."/>
            <person name="Krause L."/>
        </authorList>
    </citation>
    <scope>NUCLEOTIDE SEQUENCE [LARGE SCALE GENOMIC DNA]</scope>
    <source>
        <strain evidence="9 10">IND2009</strain>
    </source>
</reference>
<dbReference type="GO" id="GO:0006611">
    <property type="term" value="P:protein export from nucleus"/>
    <property type="evidence" value="ECO:0007669"/>
    <property type="project" value="TreeGrafter"/>
</dbReference>
<evidence type="ECO:0000256" key="6">
    <source>
        <dbReference type="ARBA" id="ARBA00022927"/>
    </source>
</evidence>
<dbReference type="Gene3D" id="1.25.10.10">
    <property type="entry name" value="Leucine-rich Repeat Variant"/>
    <property type="match status" value="1"/>
</dbReference>
<keyword evidence="5" id="KW-0963">Cytoplasm</keyword>
<dbReference type="GO" id="GO:0005737">
    <property type="term" value="C:cytoplasm"/>
    <property type="evidence" value="ECO:0007669"/>
    <property type="project" value="UniProtKB-SubCell"/>
</dbReference>
<dbReference type="PANTHER" id="PTHR12596:SF2">
    <property type="entry name" value="EXPORTIN-7 ISOFORM X1"/>
    <property type="match status" value="1"/>
</dbReference>
<name>A0A5J4NWG8_9TREM</name>
<dbReference type="PANTHER" id="PTHR12596">
    <property type="entry name" value="EXPORTIN 4,7-RELATED"/>
    <property type="match status" value="1"/>
</dbReference>